<dbReference type="GeneID" id="67212457"/>
<gene>
    <name evidence="1" type="ORF">ACFFOL_05970</name>
</gene>
<evidence type="ECO:0000313" key="2">
    <source>
        <dbReference type="Proteomes" id="UP001589595"/>
    </source>
</evidence>
<accession>A0ABD5MIR1</accession>
<protein>
    <submittedName>
        <fullName evidence="1">Uncharacterized protein</fullName>
    </submittedName>
</protein>
<reference evidence="1" key="1">
    <citation type="submission" date="2024-09" db="EMBL/GenBank/DDBJ databases">
        <authorList>
            <person name="Sun Q."/>
        </authorList>
    </citation>
    <scope>NUCLEOTIDE SEQUENCE [LARGE SCALE GENOMIC DNA]</scope>
    <source>
        <strain evidence="1">JCM 31273</strain>
    </source>
</reference>
<keyword evidence="2" id="KW-1185">Reference proteome</keyword>
<organism evidence="1 2">
    <name type="scientific">Halobaculum roseum</name>
    <dbReference type="NCBI Taxonomy" id="2175149"/>
    <lineage>
        <taxon>Archaea</taxon>
        <taxon>Methanobacteriati</taxon>
        <taxon>Methanobacteriota</taxon>
        <taxon>Stenosarchaea group</taxon>
        <taxon>Halobacteria</taxon>
        <taxon>Halobacteriales</taxon>
        <taxon>Haloferacaceae</taxon>
        <taxon>Halobaculum</taxon>
    </lineage>
</organism>
<dbReference type="AlphaFoldDB" id="A0ABD5MIR1"/>
<name>A0ABD5MIR1_9EURY</name>
<dbReference type="EMBL" id="JBHMAJ010000005">
    <property type="protein sequence ID" value="MFB9823726.1"/>
    <property type="molecule type" value="Genomic_DNA"/>
</dbReference>
<evidence type="ECO:0000313" key="1">
    <source>
        <dbReference type="EMBL" id="MFB9823726.1"/>
    </source>
</evidence>
<sequence length="342" mass="39024">MGIEDEDEFSYDGQLVFNGLHTTTVLDADFDFEEVVDTELINFSPGTMSQPGRGYTTIPFLELLEEEPRVSDSLQASLGEIKTLRYIEEQWEELEVEIDGVVEEKPTKAGQSTFDAYWARPDFLFVRGDKTNARLAKQLLESTLNDYIELDPVTFSPDFLLWLFSQEKNQQSLPGQLSVNMLTDAKFEGDEPDLFGKQGRVSDSTDVTKSIPVLMGVLRQMGIVELEGVFNLAGMFVRARISSEGRVHILADHAIEGSPDIERMAISIAFLQQFTELYGEWKQMDGEQRYPPEQFFIDIYEECDRQGVDIQFSIDQVIEEYRQKGGPEEYQQYQAGLTEYTD</sequence>
<proteinExistence type="predicted"/>
<dbReference type="RefSeq" id="WP_222923521.1">
    <property type="nucleotide sequence ID" value="NZ_CP082287.1"/>
</dbReference>
<dbReference type="Proteomes" id="UP001589595">
    <property type="component" value="Unassembled WGS sequence"/>
</dbReference>
<comment type="caution">
    <text evidence="1">The sequence shown here is derived from an EMBL/GenBank/DDBJ whole genome shotgun (WGS) entry which is preliminary data.</text>
</comment>